<name>A0ABD2P0I8_9CUCU</name>
<organism evidence="2 3">
    <name type="scientific">Cryptolaemus montrouzieri</name>
    <dbReference type="NCBI Taxonomy" id="559131"/>
    <lineage>
        <taxon>Eukaryota</taxon>
        <taxon>Metazoa</taxon>
        <taxon>Ecdysozoa</taxon>
        <taxon>Arthropoda</taxon>
        <taxon>Hexapoda</taxon>
        <taxon>Insecta</taxon>
        <taxon>Pterygota</taxon>
        <taxon>Neoptera</taxon>
        <taxon>Endopterygota</taxon>
        <taxon>Coleoptera</taxon>
        <taxon>Polyphaga</taxon>
        <taxon>Cucujiformia</taxon>
        <taxon>Coccinelloidea</taxon>
        <taxon>Coccinellidae</taxon>
        <taxon>Scymninae</taxon>
        <taxon>Scymnini</taxon>
        <taxon>Cryptolaemus</taxon>
    </lineage>
</organism>
<gene>
    <name evidence="2" type="ORF">HHI36_018643</name>
</gene>
<dbReference type="Proteomes" id="UP001516400">
    <property type="component" value="Unassembled WGS sequence"/>
</dbReference>
<keyword evidence="3" id="KW-1185">Reference proteome</keyword>
<evidence type="ECO:0000313" key="2">
    <source>
        <dbReference type="EMBL" id="KAL3284482.1"/>
    </source>
</evidence>
<evidence type="ECO:0000313" key="3">
    <source>
        <dbReference type="Proteomes" id="UP001516400"/>
    </source>
</evidence>
<accession>A0ABD2P0I8</accession>
<dbReference type="AlphaFoldDB" id="A0ABD2P0I8"/>
<feature type="chain" id="PRO_5044867774" evidence="1">
    <location>
        <begin position="18"/>
        <end position="145"/>
    </location>
</feature>
<sequence>MLKITLCVLVLASYVLASSDYKTELKIVESEYSLNGKKSSFVGAPLPYDDGSGNWGDKVYQQRQDGDDLLLRDLVIANVSSLNQNIQYSVEFSKKQSITSVRLINVGRQRAYCTSITIGSRKNVDVFYTIPANKDPRVFIELYGL</sequence>
<reference evidence="2 3" key="1">
    <citation type="journal article" date="2021" name="BMC Biol.">
        <title>Horizontally acquired antibacterial genes associated with adaptive radiation of ladybird beetles.</title>
        <authorList>
            <person name="Li H.S."/>
            <person name="Tang X.F."/>
            <person name="Huang Y.H."/>
            <person name="Xu Z.Y."/>
            <person name="Chen M.L."/>
            <person name="Du X.Y."/>
            <person name="Qiu B.Y."/>
            <person name="Chen P.T."/>
            <person name="Zhang W."/>
            <person name="Slipinski A."/>
            <person name="Escalona H.E."/>
            <person name="Waterhouse R.M."/>
            <person name="Zwick A."/>
            <person name="Pang H."/>
        </authorList>
    </citation>
    <scope>NUCLEOTIDE SEQUENCE [LARGE SCALE GENOMIC DNA]</scope>
    <source>
        <strain evidence="2">SYSU2018</strain>
    </source>
</reference>
<proteinExistence type="predicted"/>
<feature type="signal peptide" evidence="1">
    <location>
        <begin position="1"/>
        <end position="17"/>
    </location>
</feature>
<evidence type="ECO:0000256" key="1">
    <source>
        <dbReference type="SAM" id="SignalP"/>
    </source>
</evidence>
<comment type="caution">
    <text evidence="2">The sequence shown here is derived from an EMBL/GenBank/DDBJ whole genome shotgun (WGS) entry which is preliminary data.</text>
</comment>
<keyword evidence="1" id="KW-0732">Signal</keyword>
<dbReference type="EMBL" id="JABFTP020000165">
    <property type="protein sequence ID" value="KAL3284482.1"/>
    <property type="molecule type" value="Genomic_DNA"/>
</dbReference>
<protein>
    <submittedName>
        <fullName evidence="2">Uncharacterized protein</fullName>
    </submittedName>
</protein>